<protein>
    <submittedName>
        <fullName evidence="4">Beta-lactamase enzyme family protein</fullName>
    </submittedName>
</protein>
<feature type="signal peptide" evidence="2">
    <location>
        <begin position="1"/>
        <end position="22"/>
    </location>
</feature>
<evidence type="ECO:0000313" key="4">
    <source>
        <dbReference type="EMBL" id="MCP2270186.1"/>
    </source>
</evidence>
<dbReference type="PANTHER" id="PTHR35333">
    <property type="entry name" value="BETA-LACTAMASE"/>
    <property type="match status" value="1"/>
</dbReference>
<gene>
    <name evidence="4" type="ORF">LV75_002687</name>
</gene>
<keyword evidence="2" id="KW-0732">Signal</keyword>
<dbReference type="Gene3D" id="3.40.710.10">
    <property type="entry name" value="DD-peptidase/beta-lactamase superfamily"/>
    <property type="match status" value="1"/>
</dbReference>
<evidence type="ECO:0000256" key="1">
    <source>
        <dbReference type="SAM" id="MobiDB-lite"/>
    </source>
</evidence>
<evidence type="ECO:0000256" key="2">
    <source>
        <dbReference type="SAM" id="SignalP"/>
    </source>
</evidence>
<name>A0ABT1ICA3_9PSEU</name>
<feature type="chain" id="PRO_5047096828" evidence="2">
    <location>
        <begin position="23"/>
        <end position="149"/>
    </location>
</feature>
<organism evidence="4 5">
    <name type="scientific">Actinokineospora diospyrosa</name>
    <dbReference type="NCBI Taxonomy" id="103728"/>
    <lineage>
        <taxon>Bacteria</taxon>
        <taxon>Bacillati</taxon>
        <taxon>Actinomycetota</taxon>
        <taxon>Actinomycetes</taxon>
        <taxon>Pseudonocardiales</taxon>
        <taxon>Pseudonocardiaceae</taxon>
        <taxon>Actinokineospora</taxon>
    </lineage>
</organism>
<dbReference type="PRINTS" id="PR00118">
    <property type="entry name" value="BLACTAMASEA"/>
</dbReference>
<dbReference type="PANTHER" id="PTHR35333:SF3">
    <property type="entry name" value="BETA-LACTAMASE-TYPE TRANSPEPTIDASE FOLD CONTAINING PROTEIN"/>
    <property type="match status" value="1"/>
</dbReference>
<comment type="caution">
    <text evidence="4">The sequence shown here is derived from an EMBL/GenBank/DDBJ whole genome shotgun (WGS) entry which is preliminary data.</text>
</comment>
<evidence type="ECO:0000313" key="5">
    <source>
        <dbReference type="Proteomes" id="UP001205185"/>
    </source>
</evidence>
<feature type="region of interest" description="Disordered" evidence="1">
    <location>
        <begin position="18"/>
        <end position="41"/>
    </location>
</feature>
<dbReference type="SUPFAM" id="SSF56601">
    <property type="entry name" value="beta-lactamase/transpeptidase-like"/>
    <property type="match status" value="1"/>
</dbReference>
<proteinExistence type="predicted"/>
<accession>A0ABT1ICA3</accession>
<feature type="domain" description="Beta-lactamase class A catalytic" evidence="3">
    <location>
        <begin position="45"/>
        <end position="123"/>
    </location>
</feature>
<keyword evidence="5" id="KW-1185">Reference proteome</keyword>
<reference evidence="4 5" key="1">
    <citation type="submission" date="2022-06" db="EMBL/GenBank/DDBJ databases">
        <title>Genomic Encyclopedia of Archaeal and Bacterial Type Strains, Phase II (KMG-II): from individual species to whole genera.</title>
        <authorList>
            <person name="Goeker M."/>
        </authorList>
    </citation>
    <scope>NUCLEOTIDE SEQUENCE [LARGE SCALE GENOMIC DNA]</scope>
    <source>
        <strain evidence="4 5">DSM 44255</strain>
    </source>
</reference>
<dbReference type="InterPro" id="IPR000871">
    <property type="entry name" value="Beta-lactam_class-A"/>
</dbReference>
<dbReference type="Pfam" id="PF13354">
    <property type="entry name" value="Beta-lactamase2"/>
    <property type="match status" value="1"/>
</dbReference>
<dbReference type="Proteomes" id="UP001205185">
    <property type="component" value="Unassembled WGS sequence"/>
</dbReference>
<evidence type="ECO:0000259" key="3">
    <source>
        <dbReference type="Pfam" id="PF13354"/>
    </source>
</evidence>
<dbReference type="InterPro" id="IPR012338">
    <property type="entry name" value="Beta-lactam/transpept-like"/>
</dbReference>
<sequence length="149" mass="15827">MRRRLWVVAVVVALAGCSSSPSQPPAETETPLSSTSTTPVVDDPALATDLRQFAVDTALADDDRTLLVDWLRANTTGKDVIRAGVPQEWTVGDKTGSADYGGRNDIAVLWPPGRHPIVIVVLTSRDKQGAERSDALVADAARVVARVLG</sequence>
<dbReference type="EMBL" id="JAMTCO010000006">
    <property type="protein sequence ID" value="MCP2270186.1"/>
    <property type="molecule type" value="Genomic_DNA"/>
</dbReference>
<dbReference type="PROSITE" id="PS51257">
    <property type="entry name" value="PROKAR_LIPOPROTEIN"/>
    <property type="match status" value="1"/>
</dbReference>
<feature type="compositionally biased region" description="Low complexity" evidence="1">
    <location>
        <begin position="25"/>
        <end position="41"/>
    </location>
</feature>
<dbReference type="InterPro" id="IPR045155">
    <property type="entry name" value="Beta-lactam_cat"/>
</dbReference>